<dbReference type="HAMAP" id="MF_00100_B">
    <property type="entry name" value="IF_2_B"/>
    <property type="match status" value="1"/>
</dbReference>
<keyword evidence="8" id="KW-0963">Cytoplasm</keyword>
<evidence type="ECO:0000313" key="12">
    <source>
        <dbReference type="EMBL" id="EDY20593.1"/>
    </source>
</evidence>
<dbReference type="Gene3D" id="2.40.30.10">
    <property type="entry name" value="Translation factors"/>
    <property type="match status" value="2"/>
</dbReference>
<feature type="compositionally biased region" description="Pro residues" evidence="10">
    <location>
        <begin position="95"/>
        <end position="110"/>
    </location>
</feature>
<evidence type="ECO:0000256" key="4">
    <source>
        <dbReference type="ARBA" id="ARBA00022741"/>
    </source>
</evidence>
<dbReference type="CDD" id="cd03692">
    <property type="entry name" value="mtIF2_IVc"/>
    <property type="match status" value="1"/>
</dbReference>
<dbReference type="Pfam" id="PF22042">
    <property type="entry name" value="EF-G_D2"/>
    <property type="match status" value="1"/>
</dbReference>
<feature type="compositionally biased region" description="Basic and acidic residues" evidence="10">
    <location>
        <begin position="196"/>
        <end position="213"/>
    </location>
</feature>
<dbReference type="AlphaFoldDB" id="B4CYQ2"/>
<feature type="compositionally biased region" description="Low complexity" evidence="10">
    <location>
        <begin position="22"/>
        <end position="38"/>
    </location>
</feature>
<dbReference type="CDD" id="cd03702">
    <property type="entry name" value="IF2_mtIF2_II"/>
    <property type="match status" value="1"/>
</dbReference>
<feature type="binding site" evidence="8">
    <location>
        <begin position="281"/>
        <end position="285"/>
    </location>
    <ligand>
        <name>GTP</name>
        <dbReference type="ChEBI" id="CHEBI:37565"/>
    </ligand>
</feature>
<evidence type="ECO:0000256" key="6">
    <source>
        <dbReference type="ARBA" id="ARBA00023134"/>
    </source>
</evidence>
<dbReference type="Pfam" id="PF00009">
    <property type="entry name" value="GTP_EFTU"/>
    <property type="match status" value="1"/>
</dbReference>
<dbReference type="GO" id="GO:0005737">
    <property type="term" value="C:cytoplasm"/>
    <property type="evidence" value="ECO:0007669"/>
    <property type="project" value="UniProtKB-SubCell"/>
</dbReference>
<dbReference type="GO" id="GO:0003743">
    <property type="term" value="F:translation initiation factor activity"/>
    <property type="evidence" value="ECO:0007669"/>
    <property type="project" value="UniProtKB-UniRule"/>
</dbReference>
<proteinExistence type="inferred from homology"/>
<dbReference type="InterPro" id="IPR044145">
    <property type="entry name" value="IF2_II"/>
</dbReference>
<dbReference type="InterPro" id="IPR023115">
    <property type="entry name" value="TIF_IF2_dom3"/>
</dbReference>
<dbReference type="EMBL" id="ABVL01000004">
    <property type="protein sequence ID" value="EDY20593.1"/>
    <property type="molecule type" value="Genomic_DNA"/>
</dbReference>
<dbReference type="GO" id="GO:0005525">
    <property type="term" value="F:GTP binding"/>
    <property type="evidence" value="ECO:0007669"/>
    <property type="project" value="UniProtKB-KW"/>
</dbReference>
<dbReference type="InterPro" id="IPR053905">
    <property type="entry name" value="EF-G-like_DII"/>
</dbReference>
<evidence type="ECO:0000256" key="10">
    <source>
        <dbReference type="SAM" id="MobiDB-lite"/>
    </source>
</evidence>
<dbReference type="PANTHER" id="PTHR43381:SF4">
    <property type="entry name" value="EUKARYOTIC TRANSLATION INITIATION FACTOR 5B"/>
    <property type="match status" value="1"/>
</dbReference>
<dbReference type="InterPro" id="IPR027417">
    <property type="entry name" value="P-loop_NTPase"/>
</dbReference>
<dbReference type="NCBIfam" id="TIGR00231">
    <property type="entry name" value="small_GTP"/>
    <property type="match status" value="1"/>
</dbReference>
<dbReference type="FunFam" id="2.40.30.10:FF:000008">
    <property type="entry name" value="Translation initiation factor IF-2"/>
    <property type="match status" value="1"/>
</dbReference>
<dbReference type="FunFam" id="3.40.50.300:FF:000019">
    <property type="entry name" value="Translation initiation factor IF-2"/>
    <property type="match status" value="1"/>
</dbReference>
<dbReference type="Gene3D" id="3.40.50.300">
    <property type="entry name" value="P-loop containing nucleotide triphosphate hydrolases"/>
    <property type="match status" value="1"/>
</dbReference>
<dbReference type="Gene3D" id="3.40.50.10050">
    <property type="entry name" value="Translation initiation factor IF- 2, domain 3"/>
    <property type="match status" value="1"/>
</dbReference>
<protein>
    <recommendedName>
        <fullName evidence="2 8">Translation initiation factor IF-2</fullName>
    </recommendedName>
</protein>
<dbReference type="InterPro" id="IPR006847">
    <property type="entry name" value="IF2_N"/>
</dbReference>
<sequence>MPSTKTTNKAGAKKADDEKPSKAGAAPKTPAKAGAAAADKGKKEEAPAPAPKAAKPETVSLIDGPKKVKRPRTASTLDNRIPISRILAPEAPKAPVAPPPAPEPAAPEPAPAAEAAPVAPAPEAPAAPAPPSDEKVIHLKPPFTVKELATAMNVKPFQLIKDLMDMNIFAAINQTIEADIAAKVCVKHGLVFEKEKRKEGGGVHKPEPPKEPPKVAPKPKPAELTMRAPIVTFMGHVDHGKTTLMDAIRKTRVAAGEAGGITQHIGAYSVMHNNHRITFLDTPGHAAFTAMRARGANVTDIVVLVVAADDGIMPQTIEALNHAKAAKVKIIVAITKMDAPGANLDKVKGQLQDKGLQPEDWGGDIGMCPVSAIKGQGVSDLLDRILLESEMLELKASSQQTPRGTVIEAQIEQGRGPTATIIVRMGTLKVGDSFICGNFDGKVKSLIDDLGKPIKEAGPSTPVKVLGFSGLPNAGDDFVVMESDRAAKSLSAERQSEDRMHKLATPARATLENLFASLADGQKKRLFVIIKGDVQGSLEALVNSLEQIESKKIDLEIVHSAVGPISESDILLATASNAIVIGFNVKVESTAAQVAKRENVPIKLFSIIYELIDQVKEAMAGMLDPETRETVIGHAEVRKVFELTKGLVAGCAVTDGRLARTARARVLRGRTPIYDGGFATLRRFQDDVKEVRSGLECGIKLGDFNDYEVGDVIECYTLEKIAQKL</sequence>
<keyword evidence="13" id="KW-1185">Reference proteome</keyword>
<evidence type="ECO:0000256" key="9">
    <source>
        <dbReference type="RuleBase" id="RU000644"/>
    </source>
</evidence>
<evidence type="ECO:0000259" key="11">
    <source>
        <dbReference type="PROSITE" id="PS51722"/>
    </source>
</evidence>
<keyword evidence="4 8" id="KW-0547">Nucleotide-binding</keyword>
<evidence type="ECO:0000256" key="7">
    <source>
        <dbReference type="ARBA" id="ARBA00025162"/>
    </source>
</evidence>
<comment type="subcellular location">
    <subcellularLocation>
        <location evidence="8">Cytoplasm</location>
    </subcellularLocation>
</comment>
<evidence type="ECO:0000256" key="3">
    <source>
        <dbReference type="ARBA" id="ARBA00022540"/>
    </source>
</evidence>
<dbReference type="eggNOG" id="COG0532">
    <property type="taxonomic scope" value="Bacteria"/>
</dbReference>
<dbReference type="InterPro" id="IPR000178">
    <property type="entry name" value="TF_IF2_bacterial-like"/>
</dbReference>
<dbReference type="FunFam" id="3.40.50.10050:FF:000001">
    <property type="entry name" value="Translation initiation factor IF-2"/>
    <property type="match status" value="1"/>
</dbReference>
<feature type="binding site" evidence="8">
    <location>
        <begin position="235"/>
        <end position="242"/>
    </location>
    <ligand>
        <name>GTP</name>
        <dbReference type="ChEBI" id="CHEBI:37565"/>
    </ligand>
</feature>
<dbReference type="SUPFAM" id="SSF52156">
    <property type="entry name" value="Initiation factor IF2/eIF5b, domain 3"/>
    <property type="match status" value="1"/>
</dbReference>
<evidence type="ECO:0000256" key="2">
    <source>
        <dbReference type="ARBA" id="ARBA00020675"/>
    </source>
</evidence>
<feature type="compositionally biased region" description="Low complexity" evidence="10">
    <location>
        <begin position="1"/>
        <end position="10"/>
    </location>
</feature>
<reference evidence="12 13" key="1">
    <citation type="journal article" date="2011" name="J. Bacteriol.">
        <title>Genome sequence of Chthoniobacter flavus Ellin428, an aerobic heterotrophic soil bacterium.</title>
        <authorList>
            <person name="Kant R."/>
            <person name="van Passel M.W."/>
            <person name="Palva A."/>
            <person name="Lucas S."/>
            <person name="Lapidus A."/>
            <person name="Glavina Del Rio T."/>
            <person name="Dalin E."/>
            <person name="Tice H."/>
            <person name="Bruce D."/>
            <person name="Goodwin L."/>
            <person name="Pitluck S."/>
            <person name="Larimer F.W."/>
            <person name="Land M.L."/>
            <person name="Hauser L."/>
            <person name="Sangwan P."/>
            <person name="de Vos W.M."/>
            <person name="Janssen P.H."/>
            <person name="Smidt H."/>
        </authorList>
    </citation>
    <scope>NUCLEOTIDE SEQUENCE [LARGE SCALE GENOMIC DNA]</scope>
    <source>
        <strain evidence="12 13">Ellin428</strain>
    </source>
</reference>
<evidence type="ECO:0000256" key="5">
    <source>
        <dbReference type="ARBA" id="ARBA00022917"/>
    </source>
</evidence>
<dbReference type="FunFam" id="2.40.30.10:FF:000054">
    <property type="entry name" value="Translation initiation factor IF-2"/>
    <property type="match status" value="1"/>
</dbReference>
<dbReference type="Proteomes" id="UP000005824">
    <property type="component" value="Unassembled WGS sequence"/>
</dbReference>
<comment type="caution">
    <text evidence="12">The sequence shown here is derived from an EMBL/GenBank/DDBJ whole genome shotgun (WGS) entry which is preliminary data.</text>
</comment>
<dbReference type="InterPro" id="IPR015760">
    <property type="entry name" value="TIF_IF2"/>
</dbReference>
<keyword evidence="6 8" id="KW-0342">GTP-binding</keyword>
<dbReference type="STRING" id="497964.CfE428DRAFT_1790"/>
<comment type="function">
    <text evidence="7 8 9">One of the essential components for the initiation of protein synthesis. Protects formylmethionyl-tRNA from spontaneous hydrolysis and promotes its binding to the 30S ribosomal subunits. Also involved in the hydrolysis of GTP during the formation of the 70S ribosomal complex.</text>
</comment>
<dbReference type="InterPro" id="IPR000795">
    <property type="entry name" value="T_Tr_GTP-bd_dom"/>
</dbReference>
<keyword evidence="3 8" id="KW-0396">Initiation factor</keyword>
<dbReference type="InterPro" id="IPR036925">
    <property type="entry name" value="TIF_IF2_dom3_sf"/>
</dbReference>
<dbReference type="FunCoup" id="B4CYQ2">
    <property type="interactions" value="583"/>
</dbReference>
<feature type="region of interest" description="Disordered" evidence="10">
    <location>
        <begin position="196"/>
        <end position="220"/>
    </location>
</feature>
<dbReference type="Pfam" id="PF04760">
    <property type="entry name" value="IF2_N"/>
    <property type="match status" value="1"/>
</dbReference>
<dbReference type="InterPro" id="IPR009000">
    <property type="entry name" value="Transl_B-barrel_sf"/>
</dbReference>
<organism evidence="12 13">
    <name type="scientific">Chthoniobacter flavus Ellin428</name>
    <dbReference type="NCBI Taxonomy" id="497964"/>
    <lineage>
        <taxon>Bacteria</taxon>
        <taxon>Pseudomonadati</taxon>
        <taxon>Verrucomicrobiota</taxon>
        <taxon>Spartobacteria</taxon>
        <taxon>Chthoniobacterales</taxon>
        <taxon>Chthoniobacteraceae</taxon>
        <taxon>Chthoniobacter</taxon>
    </lineage>
</organism>
<dbReference type="GO" id="GO:0003924">
    <property type="term" value="F:GTPase activity"/>
    <property type="evidence" value="ECO:0007669"/>
    <property type="project" value="UniProtKB-UniRule"/>
</dbReference>
<keyword evidence="5 8" id="KW-0648">Protein biosynthesis</keyword>
<dbReference type="PANTHER" id="PTHR43381">
    <property type="entry name" value="TRANSLATION INITIATION FACTOR IF-2-RELATED"/>
    <property type="match status" value="1"/>
</dbReference>
<evidence type="ECO:0000256" key="1">
    <source>
        <dbReference type="ARBA" id="ARBA00007733"/>
    </source>
</evidence>
<feature type="binding site" evidence="8">
    <location>
        <begin position="335"/>
        <end position="338"/>
    </location>
    <ligand>
        <name>GTP</name>
        <dbReference type="ChEBI" id="CHEBI:37565"/>
    </ligand>
</feature>
<feature type="domain" description="Tr-type G" evidence="11">
    <location>
        <begin position="226"/>
        <end position="395"/>
    </location>
</feature>
<dbReference type="InterPro" id="IPR005225">
    <property type="entry name" value="Small_GTP-bd"/>
</dbReference>
<evidence type="ECO:0000313" key="13">
    <source>
        <dbReference type="Proteomes" id="UP000005824"/>
    </source>
</evidence>
<dbReference type="NCBIfam" id="TIGR00487">
    <property type="entry name" value="IF-2"/>
    <property type="match status" value="1"/>
</dbReference>
<comment type="similarity">
    <text evidence="1 8 9">Belongs to the TRAFAC class translation factor GTPase superfamily. Classic translation factor GTPase family. IF-2 subfamily.</text>
</comment>
<feature type="region of interest" description="G-domain" evidence="8">
    <location>
        <begin position="229"/>
        <end position="377"/>
    </location>
</feature>
<feature type="compositionally biased region" description="Pro residues" evidence="10">
    <location>
        <begin position="119"/>
        <end position="131"/>
    </location>
</feature>
<feature type="region of interest" description="Disordered" evidence="10">
    <location>
        <begin position="1"/>
        <end position="135"/>
    </location>
</feature>
<name>B4CYQ2_9BACT</name>
<dbReference type="InParanoid" id="B4CYQ2"/>
<gene>
    <name evidence="8" type="primary">infB</name>
    <name evidence="12" type="ORF">CfE428DRAFT_1790</name>
</gene>
<dbReference type="SUPFAM" id="SSF50447">
    <property type="entry name" value="Translation proteins"/>
    <property type="match status" value="2"/>
</dbReference>
<dbReference type="RefSeq" id="WP_006979116.1">
    <property type="nucleotide sequence ID" value="NZ_ABVL01000004.1"/>
</dbReference>
<dbReference type="SUPFAM" id="SSF52540">
    <property type="entry name" value="P-loop containing nucleoside triphosphate hydrolases"/>
    <property type="match status" value="1"/>
</dbReference>
<dbReference type="Pfam" id="PF11987">
    <property type="entry name" value="IF-2"/>
    <property type="match status" value="1"/>
</dbReference>
<dbReference type="PROSITE" id="PS51722">
    <property type="entry name" value="G_TR_2"/>
    <property type="match status" value="1"/>
</dbReference>
<dbReference type="CDD" id="cd01887">
    <property type="entry name" value="IF2_eIF5B"/>
    <property type="match status" value="1"/>
</dbReference>
<accession>B4CYQ2</accession>
<evidence type="ECO:0000256" key="8">
    <source>
        <dbReference type="HAMAP-Rule" id="MF_00100"/>
    </source>
</evidence>